<comment type="similarity">
    <text evidence="1 4">Belongs to the inositol phosphokinase (IPK) family.</text>
</comment>
<organism evidence="6 7">
    <name type="scientific">Caulochytrium protostelioides</name>
    <dbReference type="NCBI Taxonomy" id="1555241"/>
    <lineage>
        <taxon>Eukaryota</taxon>
        <taxon>Fungi</taxon>
        <taxon>Fungi incertae sedis</taxon>
        <taxon>Chytridiomycota</taxon>
        <taxon>Chytridiomycota incertae sedis</taxon>
        <taxon>Chytridiomycetes</taxon>
        <taxon>Caulochytriales</taxon>
        <taxon>Caulochytriaceae</taxon>
        <taxon>Caulochytrium</taxon>
    </lineage>
</organism>
<evidence type="ECO:0000313" key="6">
    <source>
        <dbReference type="EMBL" id="RKP00807.1"/>
    </source>
</evidence>
<dbReference type="GO" id="GO:0032958">
    <property type="term" value="P:inositol phosphate biosynthetic process"/>
    <property type="evidence" value="ECO:0007669"/>
    <property type="project" value="InterPro"/>
</dbReference>
<evidence type="ECO:0000256" key="5">
    <source>
        <dbReference type="SAM" id="MobiDB-lite"/>
    </source>
</evidence>
<evidence type="ECO:0000256" key="4">
    <source>
        <dbReference type="RuleBase" id="RU363090"/>
    </source>
</evidence>
<feature type="region of interest" description="Disordered" evidence="5">
    <location>
        <begin position="331"/>
        <end position="352"/>
    </location>
</feature>
<accession>A0A4P9X6I4</accession>
<dbReference type="PANTHER" id="PTHR12400:SF21">
    <property type="entry name" value="KINASE"/>
    <property type="match status" value="1"/>
</dbReference>
<evidence type="ECO:0000256" key="1">
    <source>
        <dbReference type="ARBA" id="ARBA00007374"/>
    </source>
</evidence>
<name>A0A4P9X6I4_9FUNG</name>
<dbReference type="EMBL" id="ML014198">
    <property type="protein sequence ID" value="RKP00807.1"/>
    <property type="molecule type" value="Genomic_DNA"/>
</dbReference>
<sequence length="404" mass="41004">MTVHAAVAATAWAAATDSASRRPLRLQVAGHAGQFHAAAPGTLHKHTNRVEARFYRDAQTGAACAAGLPAFLPAFRGIVVASDAVDGEAVGAPDGVVPRLDAPIGLAAGSAAGDASDDDAAQGPATIALADVLTAFLQPHVLDIKLGTVLWDRWATPAKRDRMQQQAAATTSAAVGLRICGMALSARLPLPSKGPAATKDGAVDAVDAVDAVVDDLLAQARLDPAAAAQLRPSLAQGVTLTRLPETPFSPSPCPPSLQVQWDKTLGRTLPAAALPAALEIFLAAATPAQRRALAARVSALQATLHQLPHLVCIGCSLLMIYDTAPEGPPCTLGDDHDHDHDHGDGGGGSGHAGSTPSLANAWLIDFAHSEVAGAPAYPADAAAAIRDGVHAGLAQLAAWILASS</sequence>
<dbReference type="Pfam" id="PF03770">
    <property type="entry name" value="IPK"/>
    <property type="match status" value="1"/>
</dbReference>
<keyword evidence="2 4" id="KW-0808">Transferase</keyword>
<keyword evidence="3 4" id="KW-0418">Kinase</keyword>
<dbReference type="GO" id="GO:0005634">
    <property type="term" value="C:nucleus"/>
    <property type="evidence" value="ECO:0007669"/>
    <property type="project" value="TreeGrafter"/>
</dbReference>
<dbReference type="GO" id="GO:0046854">
    <property type="term" value="P:phosphatidylinositol phosphate biosynthetic process"/>
    <property type="evidence" value="ECO:0007669"/>
    <property type="project" value="TreeGrafter"/>
</dbReference>
<dbReference type="EC" id="2.7.-.-" evidence="4"/>
<dbReference type="Proteomes" id="UP000274922">
    <property type="component" value="Unassembled WGS sequence"/>
</dbReference>
<dbReference type="SUPFAM" id="SSF56104">
    <property type="entry name" value="SAICAR synthase-like"/>
    <property type="match status" value="1"/>
</dbReference>
<dbReference type="InterPro" id="IPR005522">
    <property type="entry name" value="IPK"/>
</dbReference>
<dbReference type="GO" id="GO:0005737">
    <property type="term" value="C:cytoplasm"/>
    <property type="evidence" value="ECO:0007669"/>
    <property type="project" value="TreeGrafter"/>
</dbReference>
<gene>
    <name evidence="6" type="ORF">CXG81DRAFT_26508</name>
</gene>
<reference evidence="7" key="1">
    <citation type="journal article" date="2018" name="Nat. Microbiol.">
        <title>Leveraging single-cell genomics to expand the fungal tree of life.</title>
        <authorList>
            <person name="Ahrendt S.R."/>
            <person name="Quandt C.A."/>
            <person name="Ciobanu D."/>
            <person name="Clum A."/>
            <person name="Salamov A."/>
            <person name="Andreopoulos B."/>
            <person name="Cheng J.F."/>
            <person name="Woyke T."/>
            <person name="Pelin A."/>
            <person name="Henrissat B."/>
            <person name="Reynolds N.K."/>
            <person name="Benny G.L."/>
            <person name="Smith M.E."/>
            <person name="James T.Y."/>
            <person name="Grigoriev I.V."/>
        </authorList>
    </citation>
    <scope>NUCLEOTIDE SEQUENCE [LARGE SCALE GENOMIC DNA]</scope>
    <source>
        <strain evidence="7">ATCC 52028</strain>
    </source>
</reference>
<dbReference type="OrthoDB" id="338650at2759"/>
<keyword evidence="7" id="KW-1185">Reference proteome</keyword>
<dbReference type="STRING" id="1555241.A0A4P9X6I4"/>
<dbReference type="InterPro" id="IPR038286">
    <property type="entry name" value="IPK_sf"/>
</dbReference>
<dbReference type="Gene3D" id="3.30.470.160">
    <property type="entry name" value="Inositol polyphosphate kinase"/>
    <property type="match status" value="1"/>
</dbReference>
<feature type="compositionally biased region" description="Basic and acidic residues" evidence="5">
    <location>
        <begin position="333"/>
        <end position="344"/>
    </location>
</feature>
<dbReference type="AlphaFoldDB" id="A0A4P9X6I4"/>
<dbReference type="PANTHER" id="PTHR12400">
    <property type="entry name" value="INOSITOL POLYPHOSPHATE KINASE"/>
    <property type="match status" value="1"/>
</dbReference>
<protein>
    <recommendedName>
        <fullName evidence="4">Kinase</fullName>
        <ecNumber evidence="4">2.7.-.-</ecNumber>
    </recommendedName>
</protein>
<evidence type="ECO:0000313" key="7">
    <source>
        <dbReference type="Proteomes" id="UP000274922"/>
    </source>
</evidence>
<proteinExistence type="inferred from homology"/>
<dbReference type="GO" id="GO:0000828">
    <property type="term" value="F:inositol hexakisphosphate kinase activity"/>
    <property type="evidence" value="ECO:0007669"/>
    <property type="project" value="TreeGrafter"/>
</dbReference>
<evidence type="ECO:0000256" key="3">
    <source>
        <dbReference type="ARBA" id="ARBA00022777"/>
    </source>
</evidence>
<evidence type="ECO:0000256" key="2">
    <source>
        <dbReference type="ARBA" id="ARBA00022679"/>
    </source>
</evidence>